<protein>
    <recommendedName>
        <fullName evidence="1">DUF7673 domain-containing protein</fullName>
    </recommendedName>
</protein>
<evidence type="ECO:0000313" key="3">
    <source>
        <dbReference type="Proteomes" id="UP001499852"/>
    </source>
</evidence>
<feature type="domain" description="DUF7673" evidence="1">
    <location>
        <begin position="39"/>
        <end position="95"/>
    </location>
</feature>
<dbReference type="InterPro" id="IPR056090">
    <property type="entry name" value="DUF7673"/>
</dbReference>
<evidence type="ECO:0000313" key="2">
    <source>
        <dbReference type="EMBL" id="GAA5139263.1"/>
    </source>
</evidence>
<dbReference type="RefSeq" id="WP_345736195.1">
    <property type="nucleotide sequence ID" value="NZ_BAABIA010000003.1"/>
</dbReference>
<sequence length="131" mass="14866">MSSTLEAPKPETVEAFLDFFGTLRNQQQQQRVLAQNAPAALERLVEVCAQKTGQGYTLRNLLYSLWNGQKTSLLEIVSLDWPLRQDLMIVLTAFGFEGGRDTFFYDQVSDAFKAAGLFDWFTDAHRKEPSL</sequence>
<reference evidence="3" key="1">
    <citation type="journal article" date="2019" name="Int. J. Syst. Evol. Microbiol.">
        <title>The Global Catalogue of Microorganisms (GCM) 10K type strain sequencing project: providing services to taxonomists for standard genome sequencing and annotation.</title>
        <authorList>
            <consortium name="The Broad Institute Genomics Platform"/>
            <consortium name="The Broad Institute Genome Sequencing Center for Infectious Disease"/>
            <person name="Wu L."/>
            <person name="Ma J."/>
        </authorList>
    </citation>
    <scope>NUCLEOTIDE SEQUENCE [LARGE SCALE GENOMIC DNA]</scope>
    <source>
        <strain evidence="3">JCM 18053</strain>
    </source>
</reference>
<dbReference type="EMBL" id="BAABIA010000003">
    <property type="protein sequence ID" value="GAA5139263.1"/>
    <property type="molecule type" value="Genomic_DNA"/>
</dbReference>
<organism evidence="2 3">
    <name type="scientific">Prosthecobacter algae</name>
    <dbReference type="NCBI Taxonomy" id="1144682"/>
    <lineage>
        <taxon>Bacteria</taxon>
        <taxon>Pseudomonadati</taxon>
        <taxon>Verrucomicrobiota</taxon>
        <taxon>Verrucomicrobiia</taxon>
        <taxon>Verrucomicrobiales</taxon>
        <taxon>Verrucomicrobiaceae</taxon>
        <taxon>Prosthecobacter</taxon>
    </lineage>
</organism>
<accession>A0ABP9P4W7</accession>
<dbReference type="Proteomes" id="UP001499852">
    <property type="component" value="Unassembled WGS sequence"/>
</dbReference>
<dbReference type="Pfam" id="PF24720">
    <property type="entry name" value="DUF7673"/>
    <property type="match status" value="1"/>
</dbReference>
<gene>
    <name evidence="2" type="ORF">GCM10023213_19670</name>
</gene>
<evidence type="ECO:0000259" key="1">
    <source>
        <dbReference type="Pfam" id="PF24720"/>
    </source>
</evidence>
<name>A0ABP9P4W7_9BACT</name>
<proteinExistence type="predicted"/>
<keyword evidence="3" id="KW-1185">Reference proteome</keyword>
<comment type="caution">
    <text evidence="2">The sequence shown here is derived from an EMBL/GenBank/DDBJ whole genome shotgun (WGS) entry which is preliminary data.</text>
</comment>